<accession>S7RV97</accession>
<sequence length="595" mass="62964">MSFVPVVAAILWISVTSRLCGAVEITFTPPTECGVMNISWTGGQPPFQFNFATVNGSQVSQSVPSLAFASGNGFYQTRILYPSGTLLLFILQDATGFPAGGTSGLLSVGQNIDGIACSAMTDTPDFDFASDDNIQQCQPLKFSGYDEGTTQPITVIGIMPGNKVFALSPPLGSTSFEWTATLPRSSTVILTMVDAAGRRGRVTELITVEQTNDSACLSEPSAILNSTASGHLSGPPMESPSVTGPGRSSSALYPSATPSPSSAVAHRTLSPRAIAGIAVAGTIGAFILFGCLVLPCFRILFKKMSRDTEALRKPSDKIEKVEIAEVKEPTPPKATSQYKNQRDDTPLIPKVDPRPPQNANIVCIHDGGPQGHWENSEFPSWLQREVPPQVTFRNTNIIRQPSLGGNSVEDKTPSIMASLPIQRSSLRAPNPKPPTDNRSLVEKRPHPPRSNPPNPPLTGRKPSERLRKAQVGEYAAPPSLTARLPVAPGRNSRGGVIQRAPLGGGSTAQRRFTAHNVILPKPLAPLNDPFPGTPVRADRATIGARHPGVGPVPEAPNPAPLQGYRPWASLAQVGAGFGRPARPAAAPGQSRGADL</sequence>
<evidence type="ECO:0000313" key="4">
    <source>
        <dbReference type="EMBL" id="EPQ58700.1"/>
    </source>
</evidence>
<keyword evidence="2" id="KW-1133">Transmembrane helix</keyword>
<evidence type="ECO:0000256" key="3">
    <source>
        <dbReference type="SAM" id="SignalP"/>
    </source>
</evidence>
<dbReference type="STRING" id="670483.S7RV97"/>
<dbReference type="eggNOG" id="ENOG502SKDC">
    <property type="taxonomic scope" value="Eukaryota"/>
</dbReference>
<feature type="signal peptide" evidence="3">
    <location>
        <begin position="1"/>
        <end position="22"/>
    </location>
</feature>
<evidence type="ECO:0000313" key="5">
    <source>
        <dbReference type="Proteomes" id="UP000030669"/>
    </source>
</evidence>
<feature type="compositionally biased region" description="Polar residues" evidence="1">
    <location>
        <begin position="392"/>
        <end position="405"/>
    </location>
</feature>
<evidence type="ECO:0000256" key="2">
    <source>
        <dbReference type="SAM" id="Phobius"/>
    </source>
</evidence>
<keyword evidence="2" id="KW-0812">Transmembrane</keyword>
<evidence type="ECO:0008006" key="6">
    <source>
        <dbReference type="Google" id="ProtNLM"/>
    </source>
</evidence>
<dbReference type="OrthoDB" id="2591431at2759"/>
<keyword evidence="3" id="KW-0732">Signal</keyword>
<feature type="region of interest" description="Disordered" evidence="1">
    <location>
        <begin position="392"/>
        <end position="462"/>
    </location>
</feature>
<name>S7RV97_GLOTA</name>
<feature type="chain" id="PRO_5004544195" description="Mid2 domain-containing protein" evidence="3">
    <location>
        <begin position="23"/>
        <end position="595"/>
    </location>
</feature>
<evidence type="ECO:0000256" key="1">
    <source>
        <dbReference type="SAM" id="MobiDB-lite"/>
    </source>
</evidence>
<protein>
    <recommendedName>
        <fullName evidence="6">Mid2 domain-containing protein</fullName>
    </recommendedName>
</protein>
<reference evidence="4 5" key="1">
    <citation type="journal article" date="2012" name="Science">
        <title>The Paleozoic origin of enzymatic lignin decomposition reconstructed from 31 fungal genomes.</title>
        <authorList>
            <person name="Floudas D."/>
            <person name="Binder M."/>
            <person name="Riley R."/>
            <person name="Barry K."/>
            <person name="Blanchette R.A."/>
            <person name="Henrissat B."/>
            <person name="Martinez A.T."/>
            <person name="Otillar R."/>
            <person name="Spatafora J.W."/>
            <person name="Yadav J.S."/>
            <person name="Aerts A."/>
            <person name="Benoit I."/>
            <person name="Boyd A."/>
            <person name="Carlson A."/>
            <person name="Copeland A."/>
            <person name="Coutinho P.M."/>
            <person name="de Vries R.P."/>
            <person name="Ferreira P."/>
            <person name="Findley K."/>
            <person name="Foster B."/>
            <person name="Gaskell J."/>
            <person name="Glotzer D."/>
            <person name="Gorecki P."/>
            <person name="Heitman J."/>
            <person name="Hesse C."/>
            <person name="Hori C."/>
            <person name="Igarashi K."/>
            <person name="Jurgens J.A."/>
            <person name="Kallen N."/>
            <person name="Kersten P."/>
            <person name="Kohler A."/>
            <person name="Kuees U."/>
            <person name="Kumar T.K.A."/>
            <person name="Kuo A."/>
            <person name="LaButti K."/>
            <person name="Larrondo L.F."/>
            <person name="Lindquist E."/>
            <person name="Ling A."/>
            <person name="Lombard V."/>
            <person name="Lucas S."/>
            <person name="Lundell T."/>
            <person name="Martin R."/>
            <person name="McLaughlin D.J."/>
            <person name="Morgenstern I."/>
            <person name="Morin E."/>
            <person name="Murat C."/>
            <person name="Nagy L.G."/>
            <person name="Nolan M."/>
            <person name="Ohm R.A."/>
            <person name="Patyshakuliyeva A."/>
            <person name="Rokas A."/>
            <person name="Ruiz-Duenas F.J."/>
            <person name="Sabat G."/>
            <person name="Salamov A."/>
            <person name="Samejima M."/>
            <person name="Schmutz J."/>
            <person name="Slot J.C."/>
            <person name="St John F."/>
            <person name="Stenlid J."/>
            <person name="Sun H."/>
            <person name="Sun S."/>
            <person name="Syed K."/>
            <person name="Tsang A."/>
            <person name="Wiebenga A."/>
            <person name="Young D."/>
            <person name="Pisabarro A."/>
            <person name="Eastwood D.C."/>
            <person name="Martin F."/>
            <person name="Cullen D."/>
            <person name="Grigoriev I.V."/>
            <person name="Hibbett D.S."/>
        </authorList>
    </citation>
    <scope>NUCLEOTIDE SEQUENCE [LARGE SCALE GENOMIC DNA]</scope>
    <source>
        <strain evidence="4 5">ATCC 11539</strain>
    </source>
</reference>
<feature type="region of interest" description="Disordered" evidence="1">
    <location>
        <begin position="327"/>
        <end position="356"/>
    </location>
</feature>
<organism evidence="4 5">
    <name type="scientific">Gloeophyllum trabeum (strain ATCC 11539 / FP-39264 / Madison 617)</name>
    <name type="common">Brown rot fungus</name>
    <dbReference type="NCBI Taxonomy" id="670483"/>
    <lineage>
        <taxon>Eukaryota</taxon>
        <taxon>Fungi</taxon>
        <taxon>Dikarya</taxon>
        <taxon>Basidiomycota</taxon>
        <taxon>Agaricomycotina</taxon>
        <taxon>Agaricomycetes</taxon>
        <taxon>Gloeophyllales</taxon>
        <taxon>Gloeophyllaceae</taxon>
        <taxon>Gloeophyllum</taxon>
    </lineage>
</organism>
<dbReference type="HOGENOM" id="CLU_458589_0_0_1"/>
<gene>
    <name evidence="4" type="ORF">GLOTRDRAFT_127190</name>
</gene>
<feature type="region of interest" description="Disordered" evidence="1">
    <location>
        <begin position="481"/>
        <end position="507"/>
    </location>
</feature>
<dbReference type="RefSeq" id="XP_007863810.1">
    <property type="nucleotide sequence ID" value="XM_007865619.1"/>
</dbReference>
<feature type="region of interest" description="Disordered" evidence="1">
    <location>
        <begin position="227"/>
        <end position="264"/>
    </location>
</feature>
<feature type="transmembrane region" description="Helical" evidence="2">
    <location>
        <begin position="273"/>
        <end position="297"/>
    </location>
</feature>
<dbReference type="KEGG" id="gtr:GLOTRDRAFT_127190"/>
<dbReference type="AlphaFoldDB" id="S7RV97"/>
<keyword evidence="5" id="KW-1185">Reference proteome</keyword>
<proteinExistence type="predicted"/>
<dbReference type="EMBL" id="KB469298">
    <property type="protein sequence ID" value="EPQ58700.1"/>
    <property type="molecule type" value="Genomic_DNA"/>
</dbReference>
<feature type="region of interest" description="Disordered" evidence="1">
    <location>
        <begin position="543"/>
        <end position="563"/>
    </location>
</feature>
<keyword evidence="2" id="KW-0472">Membrane</keyword>
<dbReference type="GeneID" id="19301498"/>
<feature type="compositionally biased region" description="Low complexity" evidence="1">
    <location>
        <begin position="248"/>
        <end position="263"/>
    </location>
</feature>
<dbReference type="Proteomes" id="UP000030669">
    <property type="component" value="Unassembled WGS sequence"/>
</dbReference>